<evidence type="ECO:0000313" key="1">
    <source>
        <dbReference type="EMBL" id="WEG72902.1"/>
    </source>
</evidence>
<dbReference type="AlphaFoldDB" id="A0AAF0I8V8"/>
<keyword evidence="2" id="KW-1185">Reference proteome</keyword>
<dbReference type="Proteomes" id="UP001179647">
    <property type="component" value="Chromosome"/>
</dbReference>
<organism evidence="1 2">
    <name type="scientific">Vagococcus intermedius</name>
    <dbReference type="NCBI Taxonomy" id="2991418"/>
    <lineage>
        <taxon>Bacteria</taxon>
        <taxon>Bacillati</taxon>
        <taxon>Bacillota</taxon>
        <taxon>Bacilli</taxon>
        <taxon>Lactobacillales</taxon>
        <taxon>Enterococcaceae</taxon>
        <taxon>Vagococcus</taxon>
    </lineage>
</organism>
<proteinExistence type="predicted"/>
<name>A0AAF0I8V8_9ENTE</name>
<evidence type="ECO:0000313" key="2">
    <source>
        <dbReference type="Proteomes" id="UP001179647"/>
    </source>
</evidence>
<dbReference type="KEGG" id="vie:OL234_07935"/>
<protein>
    <submittedName>
        <fullName evidence="1">Iron-sulfur cluster biosynthesis protein</fullName>
    </submittedName>
</protein>
<dbReference type="RefSeq" id="WP_275468705.1">
    <property type="nucleotide sequence ID" value="NZ_CP110232.1"/>
</dbReference>
<reference evidence="1" key="1">
    <citation type="submission" date="2022-10" db="EMBL/GenBank/DDBJ databases">
        <title>Vagococcus sp. isolated from poultry meat.</title>
        <authorList>
            <person name="Johansson P."/>
            <person name="Bjorkroth J."/>
        </authorList>
    </citation>
    <scope>NUCLEOTIDE SEQUENCE</scope>
    <source>
        <strain evidence="1">STAA11</strain>
    </source>
</reference>
<gene>
    <name evidence="1" type="ORF">OL234_07935</name>
</gene>
<sequence>MKITVSEQAQNWFIEELNLTSGSGIKFFGKYGGSTNVHSGFTTGMDIAQPSEDILGKTTEQEIIYFAETLDDWFFHGYDLEVGFDEKLGEPFYYYQAK</sequence>
<dbReference type="EMBL" id="CP110232">
    <property type="protein sequence ID" value="WEG72902.1"/>
    <property type="molecule type" value="Genomic_DNA"/>
</dbReference>
<accession>A0AAF0I8V8</accession>